<evidence type="ECO:0000313" key="1">
    <source>
        <dbReference type="EMBL" id="AOM79091.1"/>
    </source>
</evidence>
<dbReference type="Proteomes" id="UP000094313">
    <property type="component" value="Chromosome"/>
</dbReference>
<reference evidence="1 2" key="1">
    <citation type="submission" date="2016-08" db="EMBL/GenBank/DDBJ databases">
        <authorList>
            <person name="Seilhamer J.J."/>
        </authorList>
    </citation>
    <scope>NUCLEOTIDE SEQUENCE [LARGE SCALE GENOMIC DNA]</scope>
    <source>
        <strain evidence="1 2">DX4</strain>
    </source>
</reference>
<evidence type="ECO:0000313" key="2">
    <source>
        <dbReference type="Proteomes" id="UP000094313"/>
    </source>
</evidence>
<dbReference type="OrthoDB" id="680708at2"/>
<dbReference type="KEGG" id="psty:BFS30_19100"/>
<dbReference type="RefSeq" id="WP_069380754.1">
    <property type="nucleotide sequence ID" value="NZ_CP017141.1"/>
</dbReference>
<name>A0A1D7QK81_9SPHI</name>
<protein>
    <submittedName>
        <fullName evidence="1">Uncharacterized protein</fullName>
    </submittedName>
</protein>
<keyword evidence="2" id="KW-1185">Reference proteome</keyword>
<dbReference type="EMBL" id="CP017141">
    <property type="protein sequence ID" value="AOM79091.1"/>
    <property type="molecule type" value="Genomic_DNA"/>
</dbReference>
<organism evidence="1 2">
    <name type="scientific">Pedobacter steynii</name>
    <dbReference type="NCBI Taxonomy" id="430522"/>
    <lineage>
        <taxon>Bacteria</taxon>
        <taxon>Pseudomonadati</taxon>
        <taxon>Bacteroidota</taxon>
        <taxon>Sphingobacteriia</taxon>
        <taxon>Sphingobacteriales</taxon>
        <taxon>Sphingobacteriaceae</taxon>
        <taxon>Pedobacter</taxon>
    </lineage>
</organism>
<gene>
    <name evidence="1" type="ORF">BFS30_19100</name>
</gene>
<accession>A0A1D7QK81</accession>
<proteinExistence type="predicted"/>
<sequence>MARLKGKFLIGAIGNLTFKKHRKEQIVQTKPGKGGVKQTKETKKAALVFGKASRFSNCLRQSFGFLIEDRYDGGMVNRLNKENFAIFKQCYQPETESYEFKPDSFRRLNGFDFNTKSPLKDSLWVEPSVQLVGQELQIRIPDFEIPSDFKFPPHSNICSVELSIYLLSIETCYQQQIRLEALQISNAQKMVPSREWKIEIPDGCICVTGLALHYYRNQGNLTVPVNHKEFNPAVIVNATVSNGKFNLPWDVSWHYAAIRFRPKNQDDLSNQETTSE</sequence>
<dbReference type="AlphaFoldDB" id="A0A1D7QK81"/>